<sequence>MNCFLSVFPDNNLSTDTLESIIQQHVHPGSIIFTDEWATYRTLQTRSFQHLTVNHSISFVDEAKGVHTNHEQGMWGEC</sequence>
<organism evidence="2">
    <name type="scientific">Octopus bimaculoides</name>
    <name type="common">California two-spotted octopus</name>
    <dbReference type="NCBI Taxonomy" id="37653"/>
    <lineage>
        <taxon>Eukaryota</taxon>
        <taxon>Metazoa</taxon>
        <taxon>Spiralia</taxon>
        <taxon>Lophotrochozoa</taxon>
        <taxon>Mollusca</taxon>
        <taxon>Cephalopoda</taxon>
        <taxon>Coleoidea</taxon>
        <taxon>Octopodiformes</taxon>
        <taxon>Octopoda</taxon>
        <taxon>Incirrata</taxon>
        <taxon>Octopodidae</taxon>
        <taxon>Octopus</taxon>
    </lineage>
</organism>
<accession>A0A0L8GPK4</accession>
<dbReference type="PANTHER" id="PTHR47163">
    <property type="entry name" value="DDE_TNP_IS1595 DOMAIN-CONTAINING PROTEIN"/>
    <property type="match status" value="1"/>
</dbReference>
<protein>
    <recommendedName>
        <fullName evidence="1">ISXO2-like transposase domain-containing protein</fullName>
    </recommendedName>
</protein>
<feature type="domain" description="ISXO2-like transposase" evidence="1">
    <location>
        <begin position="8"/>
        <end position="77"/>
    </location>
</feature>
<dbReference type="AlphaFoldDB" id="A0A0L8GPK4"/>
<dbReference type="InterPro" id="IPR024445">
    <property type="entry name" value="Tnp_ISXO2-like"/>
</dbReference>
<evidence type="ECO:0000259" key="1">
    <source>
        <dbReference type="Pfam" id="PF12762"/>
    </source>
</evidence>
<gene>
    <name evidence="2" type="ORF">OCBIM_22030306mg</name>
</gene>
<dbReference type="Pfam" id="PF12762">
    <property type="entry name" value="DDE_Tnp_IS1595"/>
    <property type="match status" value="1"/>
</dbReference>
<name>A0A0L8GPK4_OCTBM</name>
<dbReference type="PANTHER" id="PTHR47163:SF2">
    <property type="entry name" value="SI:DKEY-17M8.2"/>
    <property type="match status" value="1"/>
</dbReference>
<evidence type="ECO:0000313" key="2">
    <source>
        <dbReference type="EMBL" id="KOF78792.1"/>
    </source>
</evidence>
<dbReference type="InterPro" id="IPR053164">
    <property type="entry name" value="IS1016-like_transposase"/>
</dbReference>
<reference evidence="2" key="1">
    <citation type="submission" date="2015-07" db="EMBL/GenBank/DDBJ databases">
        <title>MeaNS - Measles Nucleotide Surveillance Program.</title>
        <authorList>
            <person name="Tran T."/>
            <person name="Druce J."/>
        </authorList>
    </citation>
    <scope>NUCLEOTIDE SEQUENCE</scope>
    <source>
        <strain evidence="2">UCB-OBI-ISO-001</strain>
        <tissue evidence="2">Gonad</tissue>
    </source>
</reference>
<proteinExistence type="predicted"/>
<dbReference type="EMBL" id="KQ420942">
    <property type="protein sequence ID" value="KOF78792.1"/>
    <property type="molecule type" value="Genomic_DNA"/>
</dbReference>